<reference evidence="3 4" key="1">
    <citation type="submission" date="2019-11" db="EMBL/GenBank/DDBJ databases">
        <title>Comparative genomics of hydrocarbon-degrading Desulfosarcina strains.</title>
        <authorList>
            <person name="Watanabe M."/>
            <person name="Kojima H."/>
            <person name="Fukui M."/>
        </authorList>
    </citation>
    <scope>NUCLEOTIDE SEQUENCE [LARGE SCALE GENOMIC DNA]</scope>
    <source>
        <strain evidence="4">oXyS1</strain>
    </source>
</reference>
<protein>
    <recommendedName>
        <fullName evidence="2">Helix-turn-helix domain-containing protein</fullName>
    </recommendedName>
</protein>
<dbReference type="Pfam" id="PF12728">
    <property type="entry name" value="HTH_17"/>
    <property type="match status" value="1"/>
</dbReference>
<organism evidence="3 4">
    <name type="scientific">Desulfosarcina ovata subsp. ovata</name>
    <dbReference type="NCBI Taxonomy" id="2752305"/>
    <lineage>
        <taxon>Bacteria</taxon>
        <taxon>Pseudomonadati</taxon>
        <taxon>Thermodesulfobacteriota</taxon>
        <taxon>Desulfobacteria</taxon>
        <taxon>Desulfobacterales</taxon>
        <taxon>Desulfosarcinaceae</taxon>
        <taxon>Desulfosarcina</taxon>
    </lineage>
</organism>
<gene>
    <name evidence="3" type="ORF">DSCOOX_52510</name>
</gene>
<dbReference type="SUPFAM" id="SSF46955">
    <property type="entry name" value="Putative DNA-binding domain"/>
    <property type="match status" value="1"/>
</dbReference>
<evidence type="ECO:0000259" key="2">
    <source>
        <dbReference type="Pfam" id="PF12728"/>
    </source>
</evidence>
<dbReference type="AlphaFoldDB" id="A0A5K8AHF8"/>
<dbReference type="RefSeq" id="WP_155312871.1">
    <property type="nucleotide sequence ID" value="NZ_AP021879.1"/>
</dbReference>
<feature type="domain" description="Helix-turn-helix" evidence="2">
    <location>
        <begin position="14"/>
        <end position="63"/>
    </location>
</feature>
<feature type="compositionally biased region" description="Basic and acidic residues" evidence="1">
    <location>
        <begin position="60"/>
        <end position="71"/>
    </location>
</feature>
<dbReference type="InterPro" id="IPR041657">
    <property type="entry name" value="HTH_17"/>
</dbReference>
<accession>A0A5K8AHF8</accession>
<name>A0A5K8AHF8_9BACT</name>
<feature type="region of interest" description="Disordered" evidence="1">
    <location>
        <begin position="60"/>
        <end position="96"/>
    </location>
</feature>
<keyword evidence="4" id="KW-1185">Reference proteome</keyword>
<evidence type="ECO:0000313" key="4">
    <source>
        <dbReference type="Proteomes" id="UP000422108"/>
    </source>
</evidence>
<proteinExistence type="predicted"/>
<evidence type="ECO:0000313" key="3">
    <source>
        <dbReference type="EMBL" id="BBO92071.1"/>
    </source>
</evidence>
<evidence type="ECO:0000256" key="1">
    <source>
        <dbReference type="SAM" id="MobiDB-lite"/>
    </source>
</evidence>
<dbReference type="EMBL" id="AP021879">
    <property type="protein sequence ID" value="BBO92071.1"/>
    <property type="molecule type" value="Genomic_DNA"/>
</dbReference>
<dbReference type="InterPro" id="IPR009061">
    <property type="entry name" value="DNA-bd_dom_put_sf"/>
</dbReference>
<sequence length="96" mass="11171">MERKENLWDKELWTQNEVAGYFRVVPGTVKNWREQGLLSYWQAPGSSRVLYHRDDIKDFRDKNSFNKKGGDAGDPSKGTIKGRPVISAKTDEDWRI</sequence>
<dbReference type="Proteomes" id="UP000422108">
    <property type="component" value="Chromosome"/>
</dbReference>